<sequence length="301" mass="32177">MLPTTIRSPPSLDEYKTLAEHQEQTPQTFFGGKPVLHYYATDAKAWIPKSQLGSLPFFPADLTAPPTAPEGSALDGAAEECVEQKVDLYVNSQSFIIFCPAAGSGLTIPYPLISIHAIKTIGAGEQKYTSVYLQLELPDGSAEADDTLDTVELTLIPPPSLTPDAAEGQPTVSETTKLFNAVSDCSNLNPDPVEDGDEDDEDDYDRIVFEGDHEEIEGLPGVYLGEGGNGDLPPPMPGSSGWITAENVHEYFDADGNWIGGEEEGEELGEGAGAVHAREEEEGVNGHSAGKESDSKRPRTD</sequence>
<evidence type="ECO:0000256" key="1">
    <source>
        <dbReference type="ARBA" id="ARBA00004123"/>
    </source>
</evidence>
<dbReference type="PANTHER" id="PTHR21399:SF0">
    <property type="entry name" value="METHYLOSOME SUBUNIT PICLN"/>
    <property type="match status" value="1"/>
</dbReference>
<evidence type="ECO:0000256" key="4">
    <source>
        <dbReference type="ARBA" id="ARBA00023242"/>
    </source>
</evidence>
<name>A0AAN6NHA2_9PEZI</name>
<dbReference type="Gene3D" id="2.30.29.30">
    <property type="entry name" value="Pleckstrin-homology domain (PH domain)/Phosphotyrosine-binding domain (PTB)"/>
    <property type="match status" value="1"/>
</dbReference>
<keyword evidence="3" id="KW-0963">Cytoplasm</keyword>
<dbReference type="GO" id="GO:0045292">
    <property type="term" value="P:mRNA cis splicing, via spliceosome"/>
    <property type="evidence" value="ECO:0007669"/>
    <property type="project" value="TreeGrafter"/>
</dbReference>
<dbReference type="InterPro" id="IPR039924">
    <property type="entry name" value="ICln/Lot5/Saf5"/>
</dbReference>
<keyword evidence="7" id="KW-1185">Reference proteome</keyword>
<reference evidence="7" key="1">
    <citation type="journal article" date="2023" name="Mol. Phylogenet. Evol.">
        <title>Genome-scale phylogeny and comparative genomics of the fungal order Sordariales.</title>
        <authorList>
            <person name="Hensen N."/>
            <person name="Bonometti L."/>
            <person name="Westerberg I."/>
            <person name="Brannstrom I.O."/>
            <person name="Guillou S."/>
            <person name="Cros-Aarteil S."/>
            <person name="Calhoun S."/>
            <person name="Haridas S."/>
            <person name="Kuo A."/>
            <person name="Mondo S."/>
            <person name="Pangilinan J."/>
            <person name="Riley R."/>
            <person name="LaButti K."/>
            <person name="Andreopoulos B."/>
            <person name="Lipzen A."/>
            <person name="Chen C."/>
            <person name="Yan M."/>
            <person name="Daum C."/>
            <person name="Ng V."/>
            <person name="Clum A."/>
            <person name="Steindorff A."/>
            <person name="Ohm R.A."/>
            <person name="Martin F."/>
            <person name="Silar P."/>
            <person name="Natvig D.O."/>
            <person name="Lalanne C."/>
            <person name="Gautier V."/>
            <person name="Ament-Velasquez S.L."/>
            <person name="Kruys A."/>
            <person name="Hutchinson M.I."/>
            <person name="Powell A.J."/>
            <person name="Barry K."/>
            <person name="Miller A.N."/>
            <person name="Grigoriev I.V."/>
            <person name="Debuchy R."/>
            <person name="Gladieux P."/>
            <person name="Hiltunen Thoren M."/>
            <person name="Johannesson H."/>
        </authorList>
    </citation>
    <scope>NUCLEOTIDE SEQUENCE [LARGE SCALE GENOMIC DNA]</scope>
    <source>
        <strain evidence="7">CBS 340.73</strain>
    </source>
</reference>
<evidence type="ECO:0000313" key="7">
    <source>
        <dbReference type="Proteomes" id="UP001303473"/>
    </source>
</evidence>
<evidence type="ECO:0000256" key="3">
    <source>
        <dbReference type="ARBA" id="ARBA00022490"/>
    </source>
</evidence>
<dbReference type="Pfam" id="PF03517">
    <property type="entry name" value="Voldacs"/>
    <property type="match status" value="1"/>
</dbReference>
<dbReference type="GO" id="GO:0000387">
    <property type="term" value="P:spliceosomal snRNP assembly"/>
    <property type="evidence" value="ECO:0007669"/>
    <property type="project" value="TreeGrafter"/>
</dbReference>
<keyword evidence="4" id="KW-0539">Nucleus</keyword>
<evidence type="ECO:0000256" key="5">
    <source>
        <dbReference type="SAM" id="MobiDB-lite"/>
    </source>
</evidence>
<proteinExistence type="predicted"/>
<comment type="caution">
    <text evidence="6">The sequence shown here is derived from an EMBL/GenBank/DDBJ whole genome shotgun (WGS) entry which is preliminary data.</text>
</comment>
<evidence type="ECO:0000313" key="6">
    <source>
        <dbReference type="EMBL" id="KAK3945759.1"/>
    </source>
</evidence>
<accession>A0AAN6NHA2</accession>
<organism evidence="6 7">
    <name type="scientific">Diplogelasinospora grovesii</name>
    <dbReference type="NCBI Taxonomy" id="303347"/>
    <lineage>
        <taxon>Eukaryota</taxon>
        <taxon>Fungi</taxon>
        <taxon>Dikarya</taxon>
        <taxon>Ascomycota</taxon>
        <taxon>Pezizomycotina</taxon>
        <taxon>Sordariomycetes</taxon>
        <taxon>Sordariomycetidae</taxon>
        <taxon>Sordariales</taxon>
        <taxon>Diplogelasinosporaceae</taxon>
        <taxon>Diplogelasinospora</taxon>
    </lineage>
</organism>
<dbReference type="EMBL" id="MU853753">
    <property type="protein sequence ID" value="KAK3945759.1"/>
    <property type="molecule type" value="Genomic_DNA"/>
</dbReference>
<dbReference type="Proteomes" id="UP001303473">
    <property type="component" value="Unassembled WGS sequence"/>
</dbReference>
<dbReference type="AlphaFoldDB" id="A0AAN6NHA2"/>
<gene>
    <name evidence="6" type="ORF">QBC46DRAFT_301875</name>
</gene>
<evidence type="ECO:0000256" key="2">
    <source>
        <dbReference type="ARBA" id="ARBA00004496"/>
    </source>
</evidence>
<dbReference type="GO" id="GO:0005681">
    <property type="term" value="C:spliceosomal complex"/>
    <property type="evidence" value="ECO:0007669"/>
    <property type="project" value="TreeGrafter"/>
</dbReference>
<feature type="region of interest" description="Disordered" evidence="5">
    <location>
        <begin position="255"/>
        <end position="301"/>
    </location>
</feature>
<feature type="compositionally biased region" description="Basic and acidic residues" evidence="5">
    <location>
        <begin position="289"/>
        <end position="301"/>
    </location>
</feature>
<dbReference type="GO" id="GO:0005829">
    <property type="term" value="C:cytosol"/>
    <property type="evidence" value="ECO:0007669"/>
    <property type="project" value="TreeGrafter"/>
</dbReference>
<dbReference type="PANTHER" id="PTHR21399">
    <property type="entry name" value="CHLORIDE CONDUCTANCE REGULATORY PROTEIN ICLN"/>
    <property type="match status" value="1"/>
</dbReference>
<comment type="subcellular location">
    <subcellularLocation>
        <location evidence="2">Cytoplasm</location>
    </subcellularLocation>
    <subcellularLocation>
        <location evidence="1">Nucleus</location>
    </subcellularLocation>
</comment>
<dbReference type="GO" id="GO:0034715">
    <property type="term" value="C:pICln-Sm protein complex"/>
    <property type="evidence" value="ECO:0007669"/>
    <property type="project" value="TreeGrafter"/>
</dbReference>
<dbReference type="InterPro" id="IPR011993">
    <property type="entry name" value="PH-like_dom_sf"/>
</dbReference>
<protein>
    <submittedName>
        <fullName evidence="6">Regulator of volume decrease after cellular swelling-domain-containing protein</fullName>
    </submittedName>
</protein>